<proteinExistence type="inferred from homology"/>
<dbReference type="Gene3D" id="3.40.190.10">
    <property type="entry name" value="Periplasmic binding protein-like II"/>
    <property type="match status" value="2"/>
</dbReference>
<evidence type="ECO:0000256" key="4">
    <source>
        <dbReference type="ARBA" id="ARBA00023136"/>
    </source>
</evidence>
<evidence type="ECO:0000256" key="1">
    <source>
        <dbReference type="ARBA" id="ARBA00004635"/>
    </source>
</evidence>
<feature type="signal peptide" evidence="7">
    <location>
        <begin position="1"/>
        <end position="25"/>
    </location>
</feature>
<dbReference type="Pfam" id="PF03180">
    <property type="entry name" value="Lipoprotein_9"/>
    <property type="match status" value="1"/>
</dbReference>
<accession>A0A4Y4DVX0</accession>
<dbReference type="EMBL" id="BJNZ01000007">
    <property type="protein sequence ID" value="GED09552.1"/>
    <property type="molecule type" value="Genomic_DNA"/>
</dbReference>
<dbReference type="Proteomes" id="UP000316659">
    <property type="component" value="Unassembled WGS sequence"/>
</dbReference>
<reference evidence="8 9" key="1">
    <citation type="submission" date="2019-06" db="EMBL/GenBank/DDBJ databases">
        <title>Whole genome shotgun sequence of Cellulosimicrobium cellulans NBRC 15516.</title>
        <authorList>
            <person name="Hosoyama A."/>
            <person name="Uohara A."/>
            <person name="Ohji S."/>
            <person name="Ichikawa N."/>
        </authorList>
    </citation>
    <scope>NUCLEOTIDE SEQUENCE [LARGE SCALE GENOMIC DNA]</scope>
    <source>
        <strain evidence="8 9">NBRC 15516</strain>
    </source>
</reference>
<keyword evidence="4" id="KW-0472">Membrane</keyword>
<comment type="subcellular location">
    <subcellularLocation>
        <location evidence="1">Membrane</location>
        <topology evidence="1">Lipid-anchor</topology>
    </subcellularLocation>
</comment>
<dbReference type="PROSITE" id="PS51257">
    <property type="entry name" value="PROKAR_LIPOPROTEIN"/>
    <property type="match status" value="1"/>
</dbReference>
<feature type="chain" id="PRO_5039364002" evidence="7">
    <location>
        <begin position="26"/>
        <end position="300"/>
    </location>
</feature>
<dbReference type="PANTHER" id="PTHR30429">
    <property type="entry name" value="D-METHIONINE-BINDING LIPOPROTEIN METQ"/>
    <property type="match status" value="1"/>
</dbReference>
<sequence length="300" mass="31449">MSFSTTRKRLTWTAIAATAALTLTACGGDDTAGGAASGDAADPIRVGVVGASDDKWAVFQEQAEAEGIEIELVDLQDYTQANPALSQGELDVNQFQHLQFLAGYNVDAGDDLQPIGATAVYPLGLYSSKHTSLEEIPDGGQVAVPNDPTNLARALLVLQEAGLVELKDGGSSISTEADVLPSSTVTVTPVDAAQTPIQLQSVDASIINNDFVEDAGLEPEDALFQDDPDSDAAKPYINVWVARAEDSDDETLLKLAEISHSPEVVEAEKKASGGTAVIKENSPAELQEILAGIEDDIRSS</sequence>
<evidence type="ECO:0000256" key="6">
    <source>
        <dbReference type="ARBA" id="ARBA00023288"/>
    </source>
</evidence>
<gene>
    <name evidence="8" type="ORF">CCE02nite_15510</name>
</gene>
<dbReference type="InterPro" id="IPR004872">
    <property type="entry name" value="Lipoprotein_NlpA"/>
</dbReference>
<comment type="caution">
    <text evidence="8">The sequence shown here is derived from an EMBL/GenBank/DDBJ whole genome shotgun (WGS) entry which is preliminary data.</text>
</comment>
<evidence type="ECO:0000256" key="3">
    <source>
        <dbReference type="ARBA" id="ARBA00022729"/>
    </source>
</evidence>
<comment type="similarity">
    <text evidence="2">Belongs to the NlpA lipoprotein family.</text>
</comment>
<evidence type="ECO:0000313" key="9">
    <source>
        <dbReference type="Proteomes" id="UP000316659"/>
    </source>
</evidence>
<protein>
    <submittedName>
        <fullName evidence="8">ABC transporter substrate-binding protein</fullName>
    </submittedName>
</protein>
<keyword evidence="5" id="KW-0564">Palmitate</keyword>
<dbReference type="GO" id="GO:0016020">
    <property type="term" value="C:membrane"/>
    <property type="evidence" value="ECO:0007669"/>
    <property type="project" value="UniProtKB-SubCell"/>
</dbReference>
<keyword evidence="6" id="KW-0449">Lipoprotein</keyword>
<keyword evidence="3 7" id="KW-0732">Signal</keyword>
<dbReference type="PANTHER" id="PTHR30429:SF1">
    <property type="entry name" value="D-METHIONINE-BINDING LIPOPROTEIN METQ-RELATED"/>
    <property type="match status" value="1"/>
</dbReference>
<evidence type="ECO:0000313" key="8">
    <source>
        <dbReference type="EMBL" id="GED09552.1"/>
    </source>
</evidence>
<dbReference type="SUPFAM" id="SSF53850">
    <property type="entry name" value="Periplasmic binding protein-like II"/>
    <property type="match status" value="1"/>
</dbReference>
<evidence type="ECO:0000256" key="5">
    <source>
        <dbReference type="ARBA" id="ARBA00023139"/>
    </source>
</evidence>
<evidence type="ECO:0000256" key="7">
    <source>
        <dbReference type="SAM" id="SignalP"/>
    </source>
</evidence>
<name>A0A4Y4DVX0_CELCE</name>
<evidence type="ECO:0000256" key="2">
    <source>
        <dbReference type="ARBA" id="ARBA00008973"/>
    </source>
</evidence>
<dbReference type="AlphaFoldDB" id="A0A4Y4DVX0"/>
<dbReference type="RefSeq" id="WP_141389076.1">
    <property type="nucleotide sequence ID" value="NZ_BJNZ01000007.1"/>
</dbReference>
<organism evidence="8 9">
    <name type="scientific">Cellulosimicrobium cellulans</name>
    <name type="common">Arthrobacter luteus</name>
    <dbReference type="NCBI Taxonomy" id="1710"/>
    <lineage>
        <taxon>Bacteria</taxon>
        <taxon>Bacillati</taxon>
        <taxon>Actinomycetota</taxon>
        <taxon>Actinomycetes</taxon>
        <taxon>Micrococcales</taxon>
        <taxon>Promicromonosporaceae</taxon>
        <taxon>Cellulosimicrobium</taxon>
    </lineage>
</organism>